<dbReference type="AlphaFoldDB" id="A0A8H1L8G7"/>
<dbReference type="EMBL" id="RCIY01000076">
    <property type="protein sequence ID" value="TGG79665.1"/>
    <property type="molecule type" value="Genomic_DNA"/>
</dbReference>
<protein>
    <recommendedName>
        <fullName evidence="3">Polyprenyl synthetase</fullName>
    </recommendedName>
</protein>
<evidence type="ECO:0000313" key="2">
    <source>
        <dbReference type="Proteomes" id="UP000298111"/>
    </source>
</evidence>
<sequence>MSLASEHTARQAAERRIREVYPLVRQYLAGLLDDYRPRHGALRTAVGTLIGQGRSSPHEFALPLLIHGAISGDPEPAVPVAGVHALWWRAANTFDDLVDGDTGGHRLYGTDRGVAMLAALESGYALPLRALEAAELPTPLRRRLAADYLDCWTRATDGQIGDLLNRPQQVDTAQVLEVYRKKSGSVYEMAGTMAARLAHGTGRGQEASGGSGADGDDPSVATWGEFGHLLGVLAQFRNDHDDLCGGPGEDLGNGTATYLLVHLLHSAPAAAREHALALLERTAAARSTRRELAAMMLAPKIVRPYNRFLTELHDRAHALLNTLAPASPFTDCLRARVDAETRLLEPRDTATAASVR</sequence>
<organism evidence="1 2">
    <name type="scientific">Streptomyces albus</name>
    <dbReference type="NCBI Taxonomy" id="1888"/>
    <lineage>
        <taxon>Bacteria</taxon>
        <taxon>Bacillati</taxon>
        <taxon>Actinomycetota</taxon>
        <taxon>Actinomycetes</taxon>
        <taxon>Kitasatosporales</taxon>
        <taxon>Streptomycetaceae</taxon>
        <taxon>Streptomyces</taxon>
    </lineage>
</organism>
<accession>A0A8H1L8G7</accession>
<dbReference type="GeneID" id="75185781"/>
<dbReference type="Gene3D" id="1.10.600.10">
    <property type="entry name" value="Farnesyl Diphosphate Synthase"/>
    <property type="match status" value="1"/>
</dbReference>
<name>A0A8H1L8G7_9ACTN</name>
<evidence type="ECO:0000313" key="1">
    <source>
        <dbReference type="EMBL" id="TGG79665.1"/>
    </source>
</evidence>
<dbReference type="SUPFAM" id="SSF48576">
    <property type="entry name" value="Terpenoid synthases"/>
    <property type="match status" value="1"/>
</dbReference>
<reference evidence="1 2" key="1">
    <citation type="submission" date="2018-10" db="EMBL/GenBank/DDBJ databases">
        <title>Isolation of pseudouridimycin from Streptomyces albus DSM 40763.</title>
        <authorList>
            <person name="Rosenqvist P."/>
            <person name="Metsae-Ketelae M."/>
            <person name="Virta P."/>
        </authorList>
    </citation>
    <scope>NUCLEOTIDE SEQUENCE [LARGE SCALE GENOMIC DNA]</scope>
    <source>
        <strain evidence="1 2">DSM 40763</strain>
    </source>
</reference>
<dbReference type="Proteomes" id="UP000298111">
    <property type="component" value="Unassembled WGS sequence"/>
</dbReference>
<dbReference type="RefSeq" id="WP_135567375.1">
    <property type="nucleotide sequence ID" value="NZ_BNEJ01000017.1"/>
</dbReference>
<evidence type="ECO:0008006" key="3">
    <source>
        <dbReference type="Google" id="ProtNLM"/>
    </source>
</evidence>
<comment type="caution">
    <text evidence="1">The sequence shown here is derived from an EMBL/GenBank/DDBJ whole genome shotgun (WGS) entry which is preliminary data.</text>
</comment>
<proteinExistence type="predicted"/>
<dbReference type="InterPro" id="IPR008949">
    <property type="entry name" value="Isoprenoid_synthase_dom_sf"/>
</dbReference>
<gene>
    <name evidence="1" type="ORF">D8771_23275</name>
</gene>